<name>A0A7R9CZ18_TIMCR</name>
<feature type="region of interest" description="Disordered" evidence="1">
    <location>
        <begin position="656"/>
        <end position="693"/>
    </location>
</feature>
<feature type="region of interest" description="Disordered" evidence="1">
    <location>
        <begin position="582"/>
        <end position="605"/>
    </location>
</feature>
<feature type="compositionally biased region" description="Polar residues" evidence="1">
    <location>
        <begin position="64"/>
        <end position="77"/>
    </location>
</feature>
<feature type="compositionally biased region" description="Low complexity" evidence="1">
    <location>
        <begin position="146"/>
        <end position="182"/>
    </location>
</feature>
<feature type="region of interest" description="Disordered" evidence="1">
    <location>
        <begin position="1"/>
        <end position="22"/>
    </location>
</feature>
<protein>
    <recommendedName>
        <fullName evidence="2">SUZ domain-containing protein</fullName>
    </recommendedName>
</protein>
<dbReference type="Pfam" id="PF12752">
    <property type="entry name" value="SUZ"/>
    <property type="match status" value="1"/>
</dbReference>
<dbReference type="AlphaFoldDB" id="A0A7R9CZ18"/>
<feature type="region of interest" description="Disordered" evidence="1">
    <location>
        <begin position="729"/>
        <end position="809"/>
    </location>
</feature>
<dbReference type="EMBL" id="OC319337">
    <property type="protein sequence ID" value="CAD7405100.1"/>
    <property type="molecule type" value="Genomic_DNA"/>
</dbReference>
<feature type="compositionally biased region" description="Low complexity" evidence="1">
    <location>
        <begin position="593"/>
        <end position="604"/>
    </location>
</feature>
<feature type="region of interest" description="Disordered" evidence="1">
    <location>
        <begin position="413"/>
        <end position="453"/>
    </location>
</feature>
<dbReference type="InterPro" id="IPR024771">
    <property type="entry name" value="SUZ"/>
</dbReference>
<feature type="domain" description="SUZ" evidence="2">
    <location>
        <begin position="1"/>
        <end position="38"/>
    </location>
</feature>
<feature type="compositionally biased region" description="Basic and acidic residues" evidence="1">
    <location>
        <begin position="12"/>
        <end position="22"/>
    </location>
</feature>
<evidence type="ECO:0000259" key="2">
    <source>
        <dbReference type="PROSITE" id="PS51673"/>
    </source>
</evidence>
<organism evidence="3">
    <name type="scientific">Timema cristinae</name>
    <name type="common">Walking stick</name>
    <dbReference type="NCBI Taxonomy" id="61476"/>
    <lineage>
        <taxon>Eukaryota</taxon>
        <taxon>Metazoa</taxon>
        <taxon>Ecdysozoa</taxon>
        <taxon>Arthropoda</taxon>
        <taxon>Hexapoda</taxon>
        <taxon>Insecta</taxon>
        <taxon>Pterygota</taxon>
        <taxon>Neoptera</taxon>
        <taxon>Polyneoptera</taxon>
        <taxon>Phasmatodea</taxon>
        <taxon>Timematodea</taxon>
        <taxon>Timematoidea</taxon>
        <taxon>Timematidae</taxon>
        <taxon>Timema</taxon>
    </lineage>
</organism>
<feature type="region of interest" description="Disordered" evidence="1">
    <location>
        <begin position="208"/>
        <end position="284"/>
    </location>
</feature>
<reference evidence="3" key="1">
    <citation type="submission" date="2020-11" db="EMBL/GenBank/DDBJ databases">
        <authorList>
            <person name="Tran Van P."/>
        </authorList>
    </citation>
    <scope>NUCLEOTIDE SEQUENCE</scope>
</reference>
<sequence length="809" mass="86788">MTLSPEHQYSSESRRSKSFEEREEEYEKARKRIFNRENGSCDPLFLRSQESSQEELRWSGDVQPWSSSDSEPPSNRLSLPHNLVRPSRLFKVESFEGRDTLKANSMRQAVAKSYSFGGYPVSVLSRGDSCSSTHSAGARLLTKQDSSSSMSSRLSPSSSGYKSQSQRSDATMSATPSPTATPVSNSQVSSHSPDRTVMWAVTSISSVPPGSLLINPETGQPYVNPDGSAYRYDPANPPRVIVEEESLSSGENPSSPAEPEPSTPDTQISQETQPPAKVNCATSPGLSPVRKVAVAQVTTTATSPSLPVTPPPLTPVNTNIIHQPCSTTLDSNLPPPPPPIYNTTSSTNLMYAAPQQFLPAAPQSEVVYGQQPVIYAGYNMVAGPPHFDNRHSSDSSSMSMSDLSGYLMGMNLVSDQQRGGGDTNNPPMQPPHSYQPPFWHHSTPTAGSQQPPGSVPMYLVPPPPPLVNTSPPQQVNGNTGSAPGTPRYLPGPPPTYATYQPVPTTNQDRAQHTGGYMGGYQVAANGDCVHPLYSQSSLHMLYTPTSINMTNSSGNCGVPATSALSGGSLSYYTPGHPQPPVMSLNMGPPYRAPSSPHTPTQSQPMCSVGAPFMYVNGGGGGGSYAPPYGQQQQSTQYVPPALISNMGIYRSNMKVMSSVRSSPPPRPPRDGSGGPKPPYNSRSPSNASKERQYDGTDKMHRYAPMPMLGIHFMPGGPLQQCVSGPSPALRLPFLPSHPRGHHHDMGLGRPPKPRKQRSKITSTVPGTHQPVPLSSNMATFPTVLKEGLQETDRTVMMTSEESGMKTPQL</sequence>
<gene>
    <name evidence="3" type="ORF">TCEB3V08_LOCUS7823</name>
</gene>
<dbReference type="PROSITE" id="PS51673">
    <property type="entry name" value="SUZ"/>
    <property type="match status" value="1"/>
</dbReference>
<evidence type="ECO:0000256" key="1">
    <source>
        <dbReference type="SAM" id="MobiDB-lite"/>
    </source>
</evidence>
<accession>A0A7R9CZ18</accession>
<feature type="region of interest" description="Disordered" evidence="1">
    <location>
        <begin position="126"/>
        <end position="193"/>
    </location>
</feature>
<proteinExistence type="predicted"/>
<feature type="compositionally biased region" description="Polar residues" evidence="1">
    <location>
        <begin position="796"/>
        <end position="809"/>
    </location>
</feature>
<feature type="compositionally biased region" description="Polar residues" evidence="1">
    <location>
        <begin position="759"/>
        <end position="779"/>
    </location>
</feature>
<feature type="region of interest" description="Disordered" evidence="1">
    <location>
        <begin position="52"/>
        <end position="81"/>
    </location>
</feature>
<evidence type="ECO:0000313" key="3">
    <source>
        <dbReference type="EMBL" id="CAD7405100.1"/>
    </source>
</evidence>